<sequence>MSKFISAHAGGADWKVALGSCWAQIGSQLQDGARPKLGWCYLTDHYTPAAGNILDSLQQRLPEVHWVGAVGVGVGADSVEYFDEPGMALMLADLPPESFKVFSGQKPLEAGANGFEAFTALVHADGSNPDLPIQLKELSEKTATGYLFGGLSSARNQPLCFADEVLLGGLSGVAFGPETPVFSRVTQGCQPIGPQRAITRAEGNYLVTLDNARALDCALEDLGLSPEVPDPELRAELAETLAGLVDAGEDASARPGQFGANTEVRHIVGVGRKGGLLVIAEQIKAGMQLAFCKRNAEAAKHDLLRIIGEVRAQAESAGGVRGALYISCSGRGGPHFGQPHAEFEMVRQALGDAPLIGFFAGGEIARHHLYGYTGVLTVFAEMAPARS</sequence>
<feature type="domain" description="FIST" evidence="1">
    <location>
        <begin position="34"/>
        <end position="213"/>
    </location>
</feature>
<evidence type="ECO:0000313" key="4">
    <source>
        <dbReference type="Proteomes" id="UP001350748"/>
    </source>
</evidence>
<reference evidence="3 4" key="1">
    <citation type="submission" date="2024-02" db="EMBL/GenBank/DDBJ databases">
        <authorList>
            <person name="Grouzdev D."/>
        </authorList>
    </citation>
    <scope>NUCLEOTIDE SEQUENCE [LARGE SCALE GENOMIC DNA]</scope>
    <source>
        <strain evidence="3 4">9N</strain>
    </source>
</reference>
<dbReference type="InterPro" id="IPR013702">
    <property type="entry name" value="FIST_domain_N"/>
</dbReference>
<organism evidence="3 4">
    <name type="scientific">Methylocystis borbori</name>
    <dbReference type="NCBI Taxonomy" id="3118750"/>
    <lineage>
        <taxon>Bacteria</taxon>
        <taxon>Pseudomonadati</taxon>
        <taxon>Pseudomonadota</taxon>
        <taxon>Alphaproteobacteria</taxon>
        <taxon>Hyphomicrobiales</taxon>
        <taxon>Methylocystaceae</taxon>
        <taxon>Methylocystis</taxon>
    </lineage>
</organism>
<accession>A0ABU7XJZ8</accession>
<evidence type="ECO:0000259" key="1">
    <source>
        <dbReference type="SMART" id="SM00897"/>
    </source>
</evidence>
<dbReference type="Pfam" id="PF10442">
    <property type="entry name" value="FIST_C"/>
    <property type="match status" value="1"/>
</dbReference>
<dbReference type="InterPro" id="IPR019494">
    <property type="entry name" value="FIST_C"/>
</dbReference>
<comment type="caution">
    <text evidence="3">The sequence shown here is derived from an EMBL/GenBank/DDBJ whole genome shotgun (WGS) entry which is preliminary data.</text>
</comment>
<dbReference type="EMBL" id="JAZHYN010000054">
    <property type="protein sequence ID" value="MEF3367712.1"/>
    <property type="molecule type" value="Genomic_DNA"/>
</dbReference>
<keyword evidence="4" id="KW-1185">Reference proteome</keyword>
<dbReference type="RefSeq" id="WP_332082753.1">
    <property type="nucleotide sequence ID" value="NZ_JAZHYN010000054.1"/>
</dbReference>
<dbReference type="PANTHER" id="PTHR14939:SF5">
    <property type="entry name" value="F-BOX ONLY PROTEIN 22"/>
    <property type="match status" value="1"/>
</dbReference>
<dbReference type="SMART" id="SM00897">
    <property type="entry name" value="FIST"/>
    <property type="match status" value="1"/>
</dbReference>
<proteinExistence type="predicted"/>
<dbReference type="Pfam" id="PF08495">
    <property type="entry name" value="FIST"/>
    <property type="match status" value="1"/>
</dbReference>
<evidence type="ECO:0000313" key="3">
    <source>
        <dbReference type="EMBL" id="MEF3367712.1"/>
    </source>
</evidence>
<gene>
    <name evidence="3" type="ORF">V3H18_14340</name>
</gene>
<name>A0ABU7XJZ8_9HYPH</name>
<dbReference type="Proteomes" id="UP001350748">
    <property type="component" value="Unassembled WGS sequence"/>
</dbReference>
<dbReference type="SMART" id="SM01204">
    <property type="entry name" value="FIST_C"/>
    <property type="match status" value="1"/>
</dbReference>
<protein>
    <submittedName>
        <fullName evidence="3">FIST N-terminal domain-containing protein</fullName>
    </submittedName>
</protein>
<feature type="domain" description="FIST C-domain" evidence="2">
    <location>
        <begin position="214"/>
        <end position="367"/>
    </location>
</feature>
<dbReference type="PANTHER" id="PTHR14939">
    <property type="entry name" value="F-BOX ONLY PROTEIN 22"/>
    <property type="match status" value="1"/>
</dbReference>
<evidence type="ECO:0000259" key="2">
    <source>
        <dbReference type="SMART" id="SM01204"/>
    </source>
</evidence>